<keyword evidence="3 4" id="KW-0067">ATP-binding</keyword>
<keyword evidence="6" id="KW-0418">Kinase</keyword>
<dbReference type="InterPro" id="IPR051681">
    <property type="entry name" value="Ser/Thr_Kinases-Pseudokinases"/>
</dbReference>
<evidence type="ECO:0000313" key="7">
    <source>
        <dbReference type="Proteomes" id="UP000179807"/>
    </source>
</evidence>
<dbReference type="GO" id="GO:0005524">
    <property type="term" value="F:ATP binding"/>
    <property type="evidence" value="ECO:0007669"/>
    <property type="project" value="UniProtKB-UniRule"/>
</dbReference>
<dbReference type="PANTHER" id="PTHR44329">
    <property type="entry name" value="SERINE/THREONINE-PROTEIN KINASE TNNI3K-RELATED"/>
    <property type="match status" value="1"/>
</dbReference>
<dbReference type="PROSITE" id="PS00108">
    <property type="entry name" value="PROTEIN_KINASE_ST"/>
    <property type="match status" value="1"/>
</dbReference>
<evidence type="ECO:0000256" key="4">
    <source>
        <dbReference type="PROSITE-ProRule" id="PRU10141"/>
    </source>
</evidence>
<dbReference type="SUPFAM" id="SSF56112">
    <property type="entry name" value="Protein kinase-like (PK-like)"/>
    <property type="match status" value="1"/>
</dbReference>
<dbReference type="InterPro" id="IPR011009">
    <property type="entry name" value="Kinase-like_dom_sf"/>
</dbReference>
<dbReference type="InterPro" id="IPR001245">
    <property type="entry name" value="Ser-Thr/Tyr_kinase_cat_dom"/>
</dbReference>
<dbReference type="PRINTS" id="PR00109">
    <property type="entry name" value="TYRKINASE"/>
</dbReference>
<reference evidence="6" key="1">
    <citation type="submission" date="2016-10" db="EMBL/GenBank/DDBJ databases">
        <authorList>
            <person name="Benchimol M."/>
            <person name="Almeida L.G."/>
            <person name="Vasconcelos A.T."/>
            <person name="Perreira-Neves A."/>
            <person name="Rosa I.A."/>
            <person name="Tasca T."/>
            <person name="Bogo M.R."/>
            <person name="de Souza W."/>
        </authorList>
    </citation>
    <scope>NUCLEOTIDE SEQUENCE [LARGE SCALE GENOMIC DNA]</scope>
    <source>
        <strain evidence="6">K</strain>
    </source>
</reference>
<evidence type="ECO:0000259" key="5">
    <source>
        <dbReference type="PROSITE" id="PS50011"/>
    </source>
</evidence>
<name>A0A1J4JQJ1_9EUKA</name>
<dbReference type="PROSITE" id="PS00107">
    <property type="entry name" value="PROTEIN_KINASE_ATP"/>
    <property type="match status" value="1"/>
</dbReference>
<dbReference type="Pfam" id="PF07714">
    <property type="entry name" value="PK_Tyr_Ser-Thr"/>
    <property type="match status" value="1"/>
</dbReference>
<dbReference type="OrthoDB" id="122279at2759"/>
<sequence length="990" mass="112737">MNDQFFTLISPIINRINSIHSRKMTAYVHCSKINNCIQTLKLIPPIISEIQLQFPNRTVTPTIKNRIRELSIIFSKLEELFIQCCSSNCFQFLLSSPVDYVKHELKRLRDASSNLFDQIDYHQCSKLMQISDEEINAQDVVDMKRIAQMLTKISQQNRDDAKSALSKRFASLEKLGIATAQIDTDNIFLPQLPSNLRIVIPHNDIELGQEIGSGQTGIVRVGVIKSTDQTVAVKIIIKKTLTASELESFRREIYTLSVLNHPNLLKFYGYTQEAPFCIITEYLPKGSLYDIIHNSPQHLTPTRRSIIAVDVAQGLVYLHSQGIIHRDMKTLNVLINDQYRARICDFGMAKTRSEHQPMTGLIGTAHWMAPEVLMSTPTYDEKVDVYSFAIILWELLTGKVPYDDMSTANIAIHVVEQGLRPQLPDNTPIAIRDLITKCWNSDPNKRPSMSSVLGELMNPECHFPNTNEVKFNEAVKLTVIRKPYVKRHSSFSSKRPPSINGLDAVGIVASLNISKDIENLDALLDMLGNKKMAEDAAAAGACQIIVNFLEEKNKGTLKLIEKLTECQTFHIFDIPVIKALLKYSEEKNQIIREKALKALIHGAELRIDFLRTFPSFLSMLLAFLREPLSTNTTTELLTITWKLIVVSENCPENLIHILMWIIDRPLITDSVVSCIVTAMRFESAMNEFTKDDLVFILRNVNKCSSIIDTFISFGSSTKNDEIFIELLFKGHKSKCIFDYIPKVIGKARFTNFVVSNLPLNEEPILTSQIYNMLILIPEYFPQLSQLSEFYIYASYLITNETFDPICNVIRNMEIDPAIVQSTNLCEILAKEIQNDHNPDDMLLLMGASFSILQKLNAIEFIPIIPRLQSFLFSDAKIIRMPSFLCLSQISFFNPDEIDYQKLVLAAAFFVNSSFTLTREIAARILTEHITDPSIDLNFVFKLFSENFDYNIIDDNVKMAIISFTSVCQRPEISQELLQKMSHIYMQIQQK</sequence>
<dbReference type="GeneID" id="94828507"/>
<proteinExistence type="predicted"/>
<evidence type="ECO:0000256" key="1">
    <source>
        <dbReference type="ARBA" id="ARBA00022527"/>
    </source>
</evidence>
<dbReference type="SUPFAM" id="SSF48371">
    <property type="entry name" value="ARM repeat"/>
    <property type="match status" value="1"/>
</dbReference>
<dbReference type="PROSITE" id="PS50011">
    <property type="entry name" value="PROTEIN_KINASE_DOM"/>
    <property type="match status" value="1"/>
</dbReference>
<feature type="domain" description="Protein kinase" evidence="5">
    <location>
        <begin position="205"/>
        <end position="461"/>
    </location>
</feature>
<keyword evidence="6" id="KW-0808">Transferase</keyword>
<dbReference type="Gene3D" id="1.10.510.10">
    <property type="entry name" value="Transferase(Phosphotransferase) domain 1"/>
    <property type="match status" value="1"/>
</dbReference>
<feature type="binding site" evidence="4">
    <location>
        <position position="239"/>
    </location>
    <ligand>
        <name>ATP</name>
        <dbReference type="ChEBI" id="CHEBI:30616"/>
    </ligand>
</feature>
<dbReference type="Gene3D" id="3.30.200.20">
    <property type="entry name" value="Phosphorylase Kinase, domain 1"/>
    <property type="match status" value="1"/>
</dbReference>
<gene>
    <name evidence="6" type="ORF">TRFO_07643</name>
</gene>
<comment type="caution">
    <text evidence="6">The sequence shown here is derived from an EMBL/GenBank/DDBJ whole genome shotgun (WGS) entry which is preliminary data.</text>
</comment>
<keyword evidence="2 4" id="KW-0547">Nucleotide-binding</keyword>
<dbReference type="GO" id="GO:0004674">
    <property type="term" value="F:protein serine/threonine kinase activity"/>
    <property type="evidence" value="ECO:0007669"/>
    <property type="project" value="UniProtKB-KW"/>
</dbReference>
<organism evidence="6 7">
    <name type="scientific">Tritrichomonas foetus</name>
    <dbReference type="NCBI Taxonomy" id="1144522"/>
    <lineage>
        <taxon>Eukaryota</taxon>
        <taxon>Metamonada</taxon>
        <taxon>Parabasalia</taxon>
        <taxon>Tritrichomonadida</taxon>
        <taxon>Tritrichomonadidae</taxon>
        <taxon>Tritrichomonas</taxon>
    </lineage>
</organism>
<keyword evidence="1" id="KW-0723">Serine/threonine-protein kinase</keyword>
<evidence type="ECO:0000256" key="3">
    <source>
        <dbReference type="ARBA" id="ARBA00022840"/>
    </source>
</evidence>
<dbReference type="InterPro" id="IPR016024">
    <property type="entry name" value="ARM-type_fold"/>
</dbReference>
<dbReference type="VEuPathDB" id="TrichDB:TRFO_07643"/>
<dbReference type="Proteomes" id="UP000179807">
    <property type="component" value="Unassembled WGS sequence"/>
</dbReference>
<dbReference type="AlphaFoldDB" id="A0A1J4JQJ1"/>
<keyword evidence="7" id="KW-1185">Reference proteome</keyword>
<dbReference type="InterPro" id="IPR008271">
    <property type="entry name" value="Ser/Thr_kinase_AS"/>
</dbReference>
<dbReference type="PANTHER" id="PTHR44329:SF214">
    <property type="entry name" value="PROTEIN KINASE DOMAIN-CONTAINING PROTEIN"/>
    <property type="match status" value="1"/>
</dbReference>
<dbReference type="CDD" id="cd13999">
    <property type="entry name" value="STKc_MAP3K-like"/>
    <property type="match status" value="1"/>
</dbReference>
<dbReference type="RefSeq" id="XP_068354521.1">
    <property type="nucleotide sequence ID" value="XM_068493803.1"/>
</dbReference>
<dbReference type="SMART" id="SM00220">
    <property type="entry name" value="S_TKc"/>
    <property type="match status" value="1"/>
</dbReference>
<evidence type="ECO:0000256" key="2">
    <source>
        <dbReference type="ARBA" id="ARBA00022741"/>
    </source>
</evidence>
<dbReference type="EMBL" id="MLAK01000915">
    <property type="protein sequence ID" value="OHT01385.1"/>
    <property type="molecule type" value="Genomic_DNA"/>
</dbReference>
<protein>
    <submittedName>
        <fullName evidence="6">TKL family protein kinase</fullName>
    </submittedName>
</protein>
<dbReference type="InterPro" id="IPR000719">
    <property type="entry name" value="Prot_kinase_dom"/>
</dbReference>
<evidence type="ECO:0000313" key="6">
    <source>
        <dbReference type="EMBL" id="OHT01385.1"/>
    </source>
</evidence>
<dbReference type="InterPro" id="IPR017441">
    <property type="entry name" value="Protein_kinase_ATP_BS"/>
</dbReference>
<accession>A0A1J4JQJ1</accession>